<organism evidence="3 4">
    <name type="scientific">Butyrivibrio hungatei</name>
    <dbReference type="NCBI Taxonomy" id="185008"/>
    <lineage>
        <taxon>Bacteria</taxon>
        <taxon>Bacillati</taxon>
        <taxon>Bacillota</taxon>
        <taxon>Clostridia</taxon>
        <taxon>Lachnospirales</taxon>
        <taxon>Lachnospiraceae</taxon>
        <taxon>Butyrivibrio</taxon>
    </lineage>
</organism>
<dbReference type="Proteomes" id="UP000179284">
    <property type="component" value="Chromosome I"/>
</dbReference>
<protein>
    <submittedName>
        <fullName evidence="3">Acyltransferase</fullName>
    </submittedName>
</protein>
<evidence type="ECO:0000256" key="1">
    <source>
        <dbReference type="SAM" id="Phobius"/>
    </source>
</evidence>
<feature type="transmembrane region" description="Helical" evidence="1">
    <location>
        <begin position="230"/>
        <end position="248"/>
    </location>
</feature>
<keyword evidence="4" id="KW-1185">Reference proteome</keyword>
<dbReference type="EMBL" id="CP017831">
    <property type="protein sequence ID" value="AOZ95473.1"/>
    <property type="molecule type" value="Genomic_DNA"/>
</dbReference>
<feature type="transmembrane region" description="Helical" evidence="1">
    <location>
        <begin position="158"/>
        <end position="187"/>
    </location>
</feature>
<dbReference type="GO" id="GO:0016747">
    <property type="term" value="F:acyltransferase activity, transferring groups other than amino-acyl groups"/>
    <property type="evidence" value="ECO:0007669"/>
    <property type="project" value="InterPro"/>
</dbReference>
<sequence length="343" mass="39989">MNEKMKSKKNEGIQSLRGIACIIVVLSHYIGAFPLTENHIISIWSKTPIRVLWNGSVAVDIFFVLSGFFYINSNINNYWKEVKKRFIRLYPAYFGAICFGIIGRVTNWRGNILKGTEWVNSQWQNRMSIAEIIKGFIFFPTFDATTINGALWTMKIELMFIFLLPIIAMLCSKMNGLIFAFISILIASFFCNATYFNFLMYLPMYAIGMVVRKNMDIMASNVNKKENGRLYTFGILLAYVWIALASFFIQNSYIMHLCVAIGTAVMIPCIMGLDINKNLFSIIGDYSYYIYLIHFVIMLWFRFIWDEYSYYLYLLTCLATTMFITIAFFKIDSYLHLFIFKKE</sequence>
<feature type="transmembrane region" description="Helical" evidence="1">
    <location>
        <begin position="286"/>
        <end position="305"/>
    </location>
</feature>
<dbReference type="GO" id="GO:0016020">
    <property type="term" value="C:membrane"/>
    <property type="evidence" value="ECO:0007669"/>
    <property type="project" value="TreeGrafter"/>
</dbReference>
<keyword evidence="1" id="KW-1133">Transmembrane helix</keyword>
<evidence type="ECO:0000259" key="2">
    <source>
        <dbReference type="Pfam" id="PF01757"/>
    </source>
</evidence>
<name>A0A1D9NYU5_9FIRM</name>
<keyword evidence="1" id="KW-0472">Membrane</keyword>
<evidence type="ECO:0000313" key="3">
    <source>
        <dbReference type="EMBL" id="AOZ95473.1"/>
    </source>
</evidence>
<dbReference type="PANTHER" id="PTHR23028">
    <property type="entry name" value="ACETYLTRANSFERASE"/>
    <property type="match status" value="1"/>
</dbReference>
<dbReference type="InterPro" id="IPR050879">
    <property type="entry name" value="Acyltransferase_3"/>
</dbReference>
<feature type="transmembrane region" description="Helical" evidence="1">
    <location>
        <begin position="51"/>
        <end position="71"/>
    </location>
</feature>
<dbReference type="InterPro" id="IPR002656">
    <property type="entry name" value="Acyl_transf_3_dom"/>
</dbReference>
<feature type="transmembrane region" description="Helical" evidence="1">
    <location>
        <begin position="254"/>
        <end position="274"/>
    </location>
</feature>
<dbReference type="AlphaFoldDB" id="A0A1D9NYU5"/>
<keyword evidence="3" id="KW-0012">Acyltransferase</keyword>
<evidence type="ECO:0000313" key="4">
    <source>
        <dbReference type="Proteomes" id="UP000179284"/>
    </source>
</evidence>
<dbReference type="PANTHER" id="PTHR23028:SF53">
    <property type="entry name" value="ACYL_TRANSF_3 DOMAIN-CONTAINING PROTEIN"/>
    <property type="match status" value="1"/>
</dbReference>
<dbReference type="OrthoDB" id="9796461at2"/>
<dbReference type="KEGG" id="bhu:bhn_I0439"/>
<proteinExistence type="predicted"/>
<feature type="transmembrane region" description="Helical" evidence="1">
    <location>
        <begin position="92"/>
        <end position="112"/>
    </location>
</feature>
<dbReference type="RefSeq" id="WP_071175246.1">
    <property type="nucleotide sequence ID" value="NZ_CP017831.1"/>
</dbReference>
<keyword evidence="3" id="KW-0808">Transferase</keyword>
<gene>
    <name evidence="3" type="ORF">bhn_I0439</name>
</gene>
<dbReference type="GO" id="GO:0000271">
    <property type="term" value="P:polysaccharide biosynthetic process"/>
    <property type="evidence" value="ECO:0007669"/>
    <property type="project" value="TreeGrafter"/>
</dbReference>
<feature type="transmembrane region" description="Helical" evidence="1">
    <location>
        <begin position="12"/>
        <end position="31"/>
    </location>
</feature>
<dbReference type="Pfam" id="PF01757">
    <property type="entry name" value="Acyl_transf_3"/>
    <property type="match status" value="1"/>
</dbReference>
<feature type="domain" description="Acyltransferase 3" evidence="2">
    <location>
        <begin position="11"/>
        <end position="328"/>
    </location>
</feature>
<keyword evidence="1" id="KW-0812">Transmembrane</keyword>
<reference evidence="4" key="1">
    <citation type="submission" date="2016-10" db="EMBL/GenBank/DDBJ databases">
        <title>The complete genome sequence of the rumen bacterium Butyrivibrio hungatei MB2003.</title>
        <authorList>
            <person name="Palevich N."/>
            <person name="Kelly W.J."/>
            <person name="Leahy S.C."/>
            <person name="Altermann E."/>
            <person name="Rakonjac J."/>
            <person name="Attwood G.T."/>
        </authorList>
    </citation>
    <scope>NUCLEOTIDE SEQUENCE [LARGE SCALE GENOMIC DNA]</scope>
    <source>
        <strain evidence="4">MB2003</strain>
    </source>
</reference>
<accession>A0A1D9NYU5</accession>
<feature type="transmembrane region" description="Helical" evidence="1">
    <location>
        <begin position="311"/>
        <end position="331"/>
    </location>
</feature>